<organism evidence="2 3">
    <name type="scientific">Jimgerdemannia flammicorona</name>
    <dbReference type="NCBI Taxonomy" id="994334"/>
    <lineage>
        <taxon>Eukaryota</taxon>
        <taxon>Fungi</taxon>
        <taxon>Fungi incertae sedis</taxon>
        <taxon>Mucoromycota</taxon>
        <taxon>Mucoromycotina</taxon>
        <taxon>Endogonomycetes</taxon>
        <taxon>Endogonales</taxon>
        <taxon>Endogonaceae</taxon>
        <taxon>Jimgerdemannia</taxon>
    </lineage>
</organism>
<evidence type="ECO:0000256" key="1">
    <source>
        <dbReference type="SAM" id="MobiDB-lite"/>
    </source>
</evidence>
<evidence type="ECO:0000313" key="3">
    <source>
        <dbReference type="Proteomes" id="UP000268093"/>
    </source>
</evidence>
<comment type="caution">
    <text evidence="2">The sequence shown here is derived from an EMBL/GenBank/DDBJ whole genome shotgun (WGS) entry which is preliminary data.</text>
</comment>
<dbReference type="Proteomes" id="UP000268093">
    <property type="component" value="Unassembled WGS sequence"/>
</dbReference>
<sequence>MTRFCVSVLLQTNSKSFSSPPVHDRPHTAVHHACPASPNHLYPQSHPCYSSPLRPPPPPQPYRSSSAFLLHSHTPPPPQFPPPLPQFPPPLPQFPPPPTQHTSARGMDSCKWDTCCFSA</sequence>
<accession>A0A433D986</accession>
<feature type="compositionally biased region" description="Pro residues" evidence="1">
    <location>
        <begin position="74"/>
        <end position="99"/>
    </location>
</feature>
<reference evidence="2 3" key="1">
    <citation type="journal article" date="2018" name="New Phytol.">
        <title>Phylogenomics of Endogonaceae and evolution of mycorrhizas within Mucoromycota.</title>
        <authorList>
            <person name="Chang Y."/>
            <person name="Desiro A."/>
            <person name="Na H."/>
            <person name="Sandor L."/>
            <person name="Lipzen A."/>
            <person name="Clum A."/>
            <person name="Barry K."/>
            <person name="Grigoriev I.V."/>
            <person name="Martin F.M."/>
            <person name="Stajich J.E."/>
            <person name="Smith M.E."/>
            <person name="Bonito G."/>
            <person name="Spatafora J.W."/>
        </authorList>
    </citation>
    <scope>NUCLEOTIDE SEQUENCE [LARGE SCALE GENOMIC DNA]</scope>
    <source>
        <strain evidence="2 3">GMNB39</strain>
    </source>
</reference>
<protein>
    <submittedName>
        <fullName evidence="2">Uncharacterized protein</fullName>
    </submittedName>
</protein>
<gene>
    <name evidence="2" type="ORF">BC936DRAFT_145789</name>
</gene>
<keyword evidence="3" id="KW-1185">Reference proteome</keyword>
<evidence type="ECO:0000313" key="2">
    <source>
        <dbReference type="EMBL" id="RUP47393.1"/>
    </source>
</evidence>
<name>A0A433D986_9FUNG</name>
<feature type="region of interest" description="Disordered" evidence="1">
    <location>
        <begin position="14"/>
        <end position="107"/>
    </location>
</feature>
<dbReference type="AlphaFoldDB" id="A0A433D986"/>
<proteinExistence type="predicted"/>
<dbReference type="EMBL" id="RBNI01004576">
    <property type="protein sequence ID" value="RUP47393.1"/>
    <property type="molecule type" value="Genomic_DNA"/>
</dbReference>